<reference evidence="1" key="2">
    <citation type="submission" date="2022-01" db="EMBL/GenBank/DDBJ databases">
        <authorList>
            <person name="Yamashiro T."/>
            <person name="Shiraishi A."/>
            <person name="Satake H."/>
            <person name="Nakayama K."/>
        </authorList>
    </citation>
    <scope>NUCLEOTIDE SEQUENCE</scope>
</reference>
<accession>A0ABQ5HVI3</accession>
<evidence type="ECO:0000313" key="2">
    <source>
        <dbReference type="Proteomes" id="UP001151760"/>
    </source>
</evidence>
<comment type="caution">
    <text evidence="1">The sequence shown here is derived from an EMBL/GenBank/DDBJ whole genome shotgun (WGS) entry which is preliminary data.</text>
</comment>
<organism evidence="1 2">
    <name type="scientific">Tanacetum coccineum</name>
    <dbReference type="NCBI Taxonomy" id="301880"/>
    <lineage>
        <taxon>Eukaryota</taxon>
        <taxon>Viridiplantae</taxon>
        <taxon>Streptophyta</taxon>
        <taxon>Embryophyta</taxon>
        <taxon>Tracheophyta</taxon>
        <taxon>Spermatophyta</taxon>
        <taxon>Magnoliopsida</taxon>
        <taxon>eudicotyledons</taxon>
        <taxon>Gunneridae</taxon>
        <taxon>Pentapetalae</taxon>
        <taxon>asterids</taxon>
        <taxon>campanulids</taxon>
        <taxon>Asterales</taxon>
        <taxon>Asteraceae</taxon>
        <taxon>Asteroideae</taxon>
        <taxon>Anthemideae</taxon>
        <taxon>Anthemidinae</taxon>
        <taxon>Tanacetum</taxon>
    </lineage>
</organism>
<dbReference type="EMBL" id="BQNB010020056">
    <property type="protein sequence ID" value="GJT91851.1"/>
    <property type="molecule type" value="Genomic_DNA"/>
</dbReference>
<sequence length="69" mass="7959">MEKLNSNRTLIRHYPEEFLCIVGLSRSFVDLDAHPSLLGLDKNDIGLLDFVKSANPFKVKFEKELLRKV</sequence>
<name>A0ABQ5HVI3_9ASTR</name>
<reference evidence="1" key="1">
    <citation type="journal article" date="2022" name="Int. J. Mol. Sci.">
        <title>Draft Genome of Tanacetum Coccineum: Genomic Comparison of Closely Related Tanacetum-Family Plants.</title>
        <authorList>
            <person name="Yamashiro T."/>
            <person name="Shiraishi A."/>
            <person name="Nakayama K."/>
            <person name="Satake H."/>
        </authorList>
    </citation>
    <scope>NUCLEOTIDE SEQUENCE</scope>
</reference>
<evidence type="ECO:0000313" key="1">
    <source>
        <dbReference type="EMBL" id="GJT91851.1"/>
    </source>
</evidence>
<protein>
    <submittedName>
        <fullName evidence="1">Uncharacterized protein</fullName>
    </submittedName>
</protein>
<keyword evidence="2" id="KW-1185">Reference proteome</keyword>
<feature type="non-terminal residue" evidence="1">
    <location>
        <position position="69"/>
    </location>
</feature>
<gene>
    <name evidence="1" type="ORF">Tco_1080696</name>
</gene>
<dbReference type="Proteomes" id="UP001151760">
    <property type="component" value="Unassembled WGS sequence"/>
</dbReference>
<proteinExistence type="predicted"/>